<dbReference type="Proteomes" id="UP000515838">
    <property type="component" value="Chromosome"/>
</dbReference>
<keyword evidence="1" id="KW-0732">Signal</keyword>
<proteinExistence type="predicted"/>
<sequence>MKRMKVAALAMIALACAGGARATQPGLPDLPSCAHVSVPENAGVVATPGGFMLAHPRNADLPDDYTGCKTLWVMDLDPEPWHWATLWFRDGRLQRVVSTSRDASAPHACDMPGMALPEGFAPAPVCEGLDDHPWVALRLPSWPRACAGDVPPAVCEGEPE</sequence>
<protein>
    <submittedName>
        <fullName evidence="2">Uncharacterized protein</fullName>
    </submittedName>
</protein>
<evidence type="ECO:0000313" key="2">
    <source>
        <dbReference type="EMBL" id="QNN78809.1"/>
    </source>
</evidence>
<dbReference type="AlphaFoldDB" id="A0A7G9TFD4"/>
<dbReference type="GeneID" id="81470346"/>
<gene>
    <name evidence="2" type="ORF">IAE60_05165</name>
</gene>
<evidence type="ECO:0000256" key="1">
    <source>
        <dbReference type="SAM" id="SignalP"/>
    </source>
</evidence>
<accession>A0A7G9TFD4</accession>
<dbReference type="EMBL" id="CP060731">
    <property type="protein sequence ID" value="QNN78809.1"/>
    <property type="molecule type" value="Genomic_DNA"/>
</dbReference>
<evidence type="ECO:0000313" key="3">
    <source>
        <dbReference type="Proteomes" id="UP000515838"/>
    </source>
</evidence>
<feature type="signal peptide" evidence="1">
    <location>
        <begin position="1"/>
        <end position="22"/>
    </location>
</feature>
<reference evidence="2 3" key="1">
    <citation type="submission" date="2020-08" db="EMBL/GenBank/DDBJ databases">
        <title>Streptomycin Non-resistant strain, P. mexicana.</title>
        <authorList>
            <person name="Ganesh-Kumar S."/>
            <person name="Zhe T."/>
            <person name="Yu Z."/>
            <person name="Min Y."/>
        </authorList>
    </citation>
    <scope>NUCLEOTIDE SEQUENCE [LARGE SCALE GENOMIC DNA]</scope>
    <source>
        <strain evidence="2 3">GTZY2</strain>
    </source>
</reference>
<feature type="chain" id="PRO_5028967817" evidence="1">
    <location>
        <begin position="23"/>
        <end position="160"/>
    </location>
</feature>
<organism evidence="2 3">
    <name type="scientific">Pseudoxanthomonas mexicana</name>
    <dbReference type="NCBI Taxonomy" id="128785"/>
    <lineage>
        <taxon>Bacteria</taxon>
        <taxon>Pseudomonadati</taxon>
        <taxon>Pseudomonadota</taxon>
        <taxon>Gammaproteobacteria</taxon>
        <taxon>Lysobacterales</taxon>
        <taxon>Lysobacteraceae</taxon>
        <taxon>Pseudoxanthomonas</taxon>
    </lineage>
</organism>
<dbReference type="PROSITE" id="PS51257">
    <property type="entry name" value="PROKAR_LIPOPROTEIN"/>
    <property type="match status" value="1"/>
</dbReference>
<name>A0A7G9TFD4_PSEMX</name>
<dbReference type="RefSeq" id="WP_187574116.1">
    <property type="nucleotide sequence ID" value="NZ_CP060731.1"/>
</dbReference>